<feature type="region of interest" description="Disordered" evidence="1">
    <location>
        <begin position="1"/>
        <end position="50"/>
    </location>
</feature>
<evidence type="ECO:0000313" key="3">
    <source>
        <dbReference type="Proteomes" id="UP001305414"/>
    </source>
</evidence>
<accession>A0AAN7UDC4</accession>
<name>A0AAN7UDC4_9PEZI</name>
<feature type="compositionally biased region" description="Basic and acidic residues" evidence="1">
    <location>
        <begin position="11"/>
        <end position="20"/>
    </location>
</feature>
<organism evidence="2 3">
    <name type="scientific">Xylaria bambusicola</name>
    <dbReference type="NCBI Taxonomy" id="326684"/>
    <lineage>
        <taxon>Eukaryota</taxon>
        <taxon>Fungi</taxon>
        <taxon>Dikarya</taxon>
        <taxon>Ascomycota</taxon>
        <taxon>Pezizomycotina</taxon>
        <taxon>Sordariomycetes</taxon>
        <taxon>Xylariomycetidae</taxon>
        <taxon>Xylariales</taxon>
        <taxon>Xylariaceae</taxon>
        <taxon>Xylaria</taxon>
    </lineage>
</organism>
<reference evidence="2 3" key="1">
    <citation type="submission" date="2023-10" db="EMBL/GenBank/DDBJ databases">
        <title>Draft genome sequence of Xylaria bambusicola isolate GMP-LS, the root and basal stem rot pathogen of sugarcane in Indonesia.</title>
        <authorList>
            <person name="Selvaraj P."/>
            <person name="Muralishankar V."/>
            <person name="Muruganantham S."/>
            <person name="Sp S."/>
            <person name="Haryani S."/>
            <person name="Lau K.J.X."/>
            <person name="Naqvi N.I."/>
        </authorList>
    </citation>
    <scope>NUCLEOTIDE SEQUENCE [LARGE SCALE GENOMIC DNA]</scope>
    <source>
        <strain evidence="2">GMP-LS</strain>
    </source>
</reference>
<feature type="compositionally biased region" description="Polar residues" evidence="1">
    <location>
        <begin position="1"/>
        <end position="10"/>
    </location>
</feature>
<proteinExistence type="predicted"/>
<dbReference type="EMBL" id="JAWHQM010000002">
    <property type="protein sequence ID" value="KAK5625377.1"/>
    <property type="molecule type" value="Genomic_DNA"/>
</dbReference>
<feature type="compositionally biased region" description="Polar residues" evidence="1">
    <location>
        <begin position="26"/>
        <end position="50"/>
    </location>
</feature>
<dbReference type="Proteomes" id="UP001305414">
    <property type="component" value="Unassembled WGS sequence"/>
</dbReference>
<dbReference type="AlphaFoldDB" id="A0AAN7UDC4"/>
<keyword evidence="3" id="KW-1185">Reference proteome</keyword>
<evidence type="ECO:0000256" key="1">
    <source>
        <dbReference type="SAM" id="MobiDB-lite"/>
    </source>
</evidence>
<gene>
    <name evidence="2" type="ORF">RRF57_001093</name>
</gene>
<evidence type="ECO:0000313" key="2">
    <source>
        <dbReference type="EMBL" id="KAK5625377.1"/>
    </source>
</evidence>
<protein>
    <submittedName>
        <fullName evidence="2">Uncharacterized protein</fullName>
    </submittedName>
</protein>
<sequence length="82" mass="8736">MTCQMQSYHVENSRPREAAGAEKQPAQRSRPSFSNGENNDLSSVAPQATRNAAKGLLTQALGPMASREIGGRCLLPSGTGYE</sequence>
<comment type="caution">
    <text evidence="2">The sequence shown here is derived from an EMBL/GenBank/DDBJ whole genome shotgun (WGS) entry which is preliminary data.</text>
</comment>